<dbReference type="Proteomes" id="UP001194714">
    <property type="component" value="Unassembled WGS sequence"/>
</dbReference>
<comment type="caution">
    <text evidence="7">The sequence shown here is derived from an EMBL/GenBank/DDBJ whole genome shotgun (WGS) entry which is preliminary data.</text>
</comment>
<proteinExistence type="predicted"/>
<dbReference type="RefSeq" id="WP_194848361.1">
    <property type="nucleotide sequence ID" value="NZ_JAAEJV010000065.1"/>
</dbReference>
<feature type="transmembrane region" description="Helical" evidence="6">
    <location>
        <begin position="114"/>
        <end position="138"/>
    </location>
</feature>
<dbReference type="PANTHER" id="PTHR31645:SF0">
    <property type="entry name" value="OLIGOPEPTIDE TRANSPORTER YGL114W-RELATED"/>
    <property type="match status" value="1"/>
</dbReference>
<evidence type="ECO:0000256" key="4">
    <source>
        <dbReference type="ARBA" id="ARBA00022989"/>
    </source>
</evidence>
<dbReference type="PANTHER" id="PTHR31645">
    <property type="entry name" value="OLIGOPEPTIDE TRANSPORTER YGL114W-RELATED"/>
    <property type="match status" value="1"/>
</dbReference>
<evidence type="ECO:0008006" key="9">
    <source>
        <dbReference type="Google" id="ProtNLM"/>
    </source>
</evidence>
<keyword evidence="5 6" id="KW-0472">Membrane</keyword>
<keyword evidence="2" id="KW-0813">Transport</keyword>
<evidence type="ECO:0000256" key="6">
    <source>
        <dbReference type="SAM" id="Phobius"/>
    </source>
</evidence>
<sequence length="385" mass="40957">MLIALIKKFGAEASAIYPSTVPIAMMSATDIWSTYIRYIGAVGVAVGGLITLFRIAPVIRKTIVETFREVIHLFKPGKKRVERTDRDIPLPYLLLGSTAIILGLWAMPGFHLNIVTILLLIVLGFFFVAVTSITVGLVGRSSNSTSGMTITTLLITCLIFAGLGWSDQIHLIAAIVMAAVVNTAIALAGTTSQDLKTGFLLGATPRSQQIAEVIGLILPAAAIGFTIYLLSDAYGFGSTKLPAPQATLMAMIAKGIIQGELPALLVIIGAIFGVLVYLMRVPVLPFVVGLYLPISLNTTIMIGGLVHFVVKRWTSIEKNIERGIIISSGLVAGDACMGVFIALLTVLKVIPATKAGLLGNGFSFAFFVLLSIWLGWASRQGSVKK</sequence>
<evidence type="ECO:0000256" key="3">
    <source>
        <dbReference type="ARBA" id="ARBA00022692"/>
    </source>
</evidence>
<feature type="transmembrane region" description="Helical" evidence="6">
    <location>
        <begin position="290"/>
        <end position="310"/>
    </location>
</feature>
<protein>
    <recommendedName>
        <fullName evidence="9">Oligopeptide transporter, OPT family</fullName>
    </recommendedName>
</protein>
<comment type="subcellular location">
    <subcellularLocation>
        <location evidence="1">Membrane</location>
        <topology evidence="1">Multi-pass membrane protein</topology>
    </subcellularLocation>
</comment>
<reference evidence="7 8" key="1">
    <citation type="submission" date="2020-01" db="EMBL/GenBank/DDBJ databases">
        <title>Draft genome sequence of Cand. Neptunochlamydia vexilliferae K9.</title>
        <authorList>
            <person name="Schulz F."/>
            <person name="Koestlbacher S."/>
            <person name="Wascher F."/>
            <person name="Pizzetti I."/>
            <person name="Horn M."/>
        </authorList>
    </citation>
    <scope>NUCLEOTIDE SEQUENCE [LARGE SCALE GENOMIC DNA]</scope>
    <source>
        <strain evidence="7 8">K9</strain>
    </source>
</reference>
<evidence type="ECO:0000313" key="8">
    <source>
        <dbReference type="Proteomes" id="UP001194714"/>
    </source>
</evidence>
<feature type="transmembrane region" description="Helical" evidence="6">
    <location>
        <begin position="145"/>
        <end position="163"/>
    </location>
</feature>
<dbReference type="InterPro" id="IPR045035">
    <property type="entry name" value="YSL-like"/>
</dbReference>
<evidence type="ECO:0000256" key="5">
    <source>
        <dbReference type="ARBA" id="ARBA00023136"/>
    </source>
</evidence>
<evidence type="ECO:0000313" key="7">
    <source>
        <dbReference type="EMBL" id="MBF5060030.1"/>
    </source>
</evidence>
<keyword evidence="4 6" id="KW-1133">Transmembrane helix</keyword>
<feature type="transmembrane region" description="Helical" evidence="6">
    <location>
        <begin position="357"/>
        <end position="376"/>
    </location>
</feature>
<dbReference type="Pfam" id="PF03169">
    <property type="entry name" value="OPT"/>
    <property type="match status" value="1"/>
</dbReference>
<dbReference type="InterPro" id="IPR004813">
    <property type="entry name" value="OPT"/>
</dbReference>
<feature type="transmembrane region" description="Helical" evidence="6">
    <location>
        <begin position="322"/>
        <end position="345"/>
    </location>
</feature>
<accession>A0ABS0B1G1</accession>
<name>A0ABS0B1G1_9BACT</name>
<feature type="transmembrane region" description="Helical" evidence="6">
    <location>
        <begin position="264"/>
        <end position="284"/>
    </location>
</feature>
<feature type="transmembrane region" description="Helical" evidence="6">
    <location>
        <begin position="88"/>
        <end position="108"/>
    </location>
</feature>
<keyword evidence="3 6" id="KW-0812">Transmembrane</keyword>
<evidence type="ECO:0000256" key="1">
    <source>
        <dbReference type="ARBA" id="ARBA00004141"/>
    </source>
</evidence>
<gene>
    <name evidence="7" type="ORF">NEPTK9_001556</name>
</gene>
<feature type="transmembrane region" description="Helical" evidence="6">
    <location>
        <begin position="35"/>
        <end position="53"/>
    </location>
</feature>
<evidence type="ECO:0000256" key="2">
    <source>
        <dbReference type="ARBA" id="ARBA00022448"/>
    </source>
</evidence>
<organism evidence="7 8">
    <name type="scientific">Candidatus Neptunichlamydia vexilliferae</name>
    <dbReference type="NCBI Taxonomy" id="1651774"/>
    <lineage>
        <taxon>Bacteria</taxon>
        <taxon>Pseudomonadati</taxon>
        <taxon>Chlamydiota</taxon>
        <taxon>Chlamydiia</taxon>
        <taxon>Parachlamydiales</taxon>
        <taxon>Simkaniaceae</taxon>
        <taxon>Candidatus Neptunichlamydia</taxon>
    </lineage>
</organism>
<feature type="transmembrane region" description="Helical" evidence="6">
    <location>
        <begin position="169"/>
        <end position="189"/>
    </location>
</feature>
<dbReference type="EMBL" id="JAAEJV010000065">
    <property type="protein sequence ID" value="MBF5060030.1"/>
    <property type="molecule type" value="Genomic_DNA"/>
</dbReference>
<feature type="transmembrane region" description="Helical" evidence="6">
    <location>
        <begin position="210"/>
        <end position="229"/>
    </location>
</feature>
<keyword evidence="8" id="KW-1185">Reference proteome</keyword>